<gene>
    <name evidence="2" type="ORF">L211DRAFT_845042</name>
</gene>
<name>A0A3N4MLJ9_9PEZI</name>
<feature type="region of interest" description="Disordered" evidence="1">
    <location>
        <begin position="594"/>
        <end position="639"/>
    </location>
</feature>
<feature type="compositionally biased region" description="Basic and acidic residues" evidence="1">
    <location>
        <begin position="630"/>
        <end position="639"/>
    </location>
</feature>
<feature type="compositionally biased region" description="Polar residues" evidence="1">
    <location>
        <begin position="594"/>
        <end position="607"/>
    </location>
</feature>
<protein>
    <submittedName>
        <fullName evidence="2">Uncharacterized protein</fullName>
    </submittedName>
</protein>
<dbReference type="OrthoDB" id="5370571at2759"/>
<feature type="region of interest" description="Disordered" evidence="1">
    <location>
        <begin position="393"/>
        <end position="415"/>
    </location>
</feature>
<keyword evidence="3" id="KW-1185">Reference proteome</keyword>
<feature type="region of interest" description="Disordered" evidence="1">
    <location>
        <begin position="430"/>
        <end position="478"/>
    </location>
</feature>
<dbReference type="Proteomes" id="UP000267821">
    <property type="component" value="Unassembled WGS sequence"/>
</dbReference>
<proteinExistence type="predicted"/>
<feature type="compositionally biased region" description="Low complexity" evidence="1">
    <location>
        <begin position="818"/>
        <end position="828"/>
    </location>
</feature>
<dbReference type="EMBL" id="ML121528">
    <property type="protein sequence ID" value="RPB29015.1"/>
    <property type="molecule type" value="Genomic_DNA"/>
</dbReference>
<evidence type="ECO:0000313" key="3">
    <source>
        <dbReference type="Proteomes" id="UP000267821"/>
    </source>
</evidence>
<accession>A0A3N4MLJ9</accession>
<feature type="region of interest" description="Disordered" evidence="1">
    <location>
        <begin position="189"/>
        <end position="212"/>
    </location>
</feature>
<reference evidence="2 3" key="1">
    <citation type="journal article" date="2018" name="Nat. Ecol. Evol.">
        <title>Pezizomycetes genomes reveal the molecular basis of ectomycorrhizal truffle lifestyle.</title>
        <authorList>
            <person name="Murat C."/>
            <person name="Payen T."/>
            <person name="Noel B."/>
            <person name="Kuo A."/>
            <person name="Morin E."/>
            <person name="Chen J."/>
            <person name="Kohler A."/>
            <person name="Krizsan K."/>
            <person name="Balestrini R."/>
            <person name="Da Silva C."/>
            <person name="Montanini B."/>
            <person name="Hainaut M."/>
            <person name="Levati E."/>
            <person name="Barry K.W."/>
            <person name="Belfiori B."/>
            <person name="Cichocki N."/>
            <person name="Clum A."/>
            <person name="Dockter R.B."/>
            <person name="Fauchery L."/>
            <person name="Guy J."/>
            <person name="Iotti M."/>
            <person name="Le Tacon F."/>
            <person name="Lindquist E.A."/>
            <person name="Lipzen A."/>
            <person name="Malagnac F."/>
            <person name="Mello A."/>
            <person name="Molinier V."/>
            <person name="Miyauchi S."/>
            <person name="Poulain J."/>
            <person name="Riccioni C."/>
            <person name="Rubini A."/>
            <person name="Sitrit Y."/>
            <person name="Splivallo R."/>
            <person name="Traeger S."/>
            <person name="Wang M."/>
            <person name="Zifcakova L."/>
            <person name="Wipf D."/>
            <person name="Zambonelli A."/>
            <person name="Paolocci F."/>
            <person name="Nowrousian M."/>
            <person name="Ottonello S."/>
            <person name="Baldrian P."/>
            <person name="Spatafora J.W."/>
            <person name="Henrissat B."/>
            <person name="Nagy L.G."/>
            <person name="Aury J.M."/>
            <person name="Wincker P."/>
            <person name="Grigoriev I.V."/>
            <person name="Bonfante P."/>
            <person name="Martin F.M."/>
        </authorList>
    </citation>
    <scope>NUCLEOTIDE SEQUENCE [LARGE SCALE GENOMIC DNA]</scope>
    <source>
        <strain evidence="2 3">ATCC MYA-4762</strain>
    </source>
</reference>
<feature type="compositionally biased region" description="Low complexity" evidence="1">
    <location>
        <begin position="203"/>
        <end position="212"/>
    </location>
</feature>
<evidence type="ECO:0000313" key="2">
    <source>
        <dbReference type="EMBL" id="RPB29015.1"/>
    </source>
</evidence>
<feature type="region of interest" description="Disordered" evidence="1">
    <location>
        <begin position="782"/>
        <end position="878"/>
    </location>
</feature>
<feature type="compositionally biased region" description="Polar residues" evidence="1">
    <location>
        <begin position="11"/>
        <end position="25"/>
    </location>
</feature>
<feature type="region of interest" description="Disordered" evidence="1">
    <location>
        <begin position="1"/>
        <end position="25"/>
    </location>
</feature>
<feature type="compositionally biased region" description="Polar residues" evidence="1">
    <location>
        <begin position="398"/>
        <end position="415"/>
    </location>
</feature>
<feature type="compositionally biased region" description="Basic and acidic residues" evidence="1">
    <location>
        <begin position="782"/>
        <end position="795"/>
    </location>
</feature>
<organism evidence="2 3">
    <name type="scientific">Terfezia boudieri ATCC MYA-4762</name>
    <dbReference type="NCBI Taxonomy" id="1051890"/>
    <lineage>
        <taxon>Eukaryota</taxon>
        <taxon>Fungi</taxon>
        <taxon>Dikarya</taxon>
        <taxon>Ascomycota</taxon>
        <taxon>Pezizomycotina</taxon>
        <taxon>Pezizomycetes</taxon>
        <taxon>Pezizales</taxon>
        <taxon>Pezizaceae</taxon>
        <taxon>Terfezia</taxon>
    </lineage>
</organism>
<evidence type="ECO:0000256" key="1">
    <source>
        <dbReference type="SAM" id="MobiDB-lite"/>
    </source>
</evidence>
<dbReference type="InParanoid" id="A0A3N4MLJ9"/>
<sequence length="878" mass="94619">MKRNKQEMRPISSSPMKGNTNSVQAMLTHDTSRASAGSDTTTFADATEAFTSRGRGGTLDTAMVETPRVRGRSQSPVKTLRSNLTQHSLDRNLFSNSLLRKSPSKGVINSDFTGRTFSERERAVELKAQGRDIPPLPSRTLAEVPWKKGRSKSREGFEPDAVDINIMPGNNIVLEATTIQEPPTLVIKNKSPPAPIQSAMGPDSDSSTSSTDTANIPRYEIIIWRTFPARKNHRDQEAPEQTRKCSFPITKKLARRLVNGQKADFITALNQFIATKETGIPITSDPSFTLQATVQSEGTSFPLELLDLAEQQFADIIDEIVSYQVQGYGRWSIDGMMRRVVIPEAGQLASLGPCLEALVVITLEACGSRWVGLPGFDADGNLKSISRADISEAKKSVDASTPHQDLPNSTTRLTSGSVAALKSTKKGNVTIPVPANFQRPPAANPSFPTETFSTVSETSKGVATTDSRPPKRSVTTVPVEQCSLSPDFADGGEESGDEDMSMINIESVQEVLKKGKTFQTTPIASRSNGINPFNSRLGLPGGRLSTSTTPFLTVRHHEHAGNFLASGAGIAATHGSESLITPVSKLTYYPRMSSSTSGDNISPTESNGIPKPKKAITEDPEITTATTTHGDQKTKAQSTLRRDVLVKGQFEASKPYISSRNPSNPLPGTLMSPGLFEQEPTPRMAFPTPPPNTSLPLATEIMDADTKATKPQRSRAEIIGVEFARQNIGTLESFKPGTFTSNLQALADRTHATKQQLPHPTKSLQNLAQAAAGETAVVRRRWEESTAASLRKERPPSPVKSQSNSTIKRADSPTKRSAQSIAAAANVARTVSLRTLRALGPRPKSRGDGVTGQGGRRTKDRVPSGAISKGGKGKRMED</sequence>
<dbReference type="AlphaFoldDB" id="A0A3N4MLJ9"/>
<feature type="compositionally biased region" description="Polar residues" evidence="1">
    <location>
        <begin position="446"/>
        <end position="478"/>
    </location>
</feature>